<organism evidence="3 4">
    <name type="scientific">Brassicogethes aeneus</name>
    <name type="common">Rape pollen beetle</name>
    <name type="synonym">Meligethes aeneus</name>
    <dbReference type="NCBI Taxonomy" id="1431903"/>
    <lineage>
        <taxon>Eukaryota</taxon>
        <taxon>Metazoa</taxon>
        <taxon>Ecdysozoa</taxon>
        <taxon>Arthropoda</taxon>
        <taxon>Hexapoda</taxon>
        <taxon>Insecta</taxon>
        <taxon>Pterygota</taxon>
        <taxon>Neoptera</taxon>
        <taxon>Endopterygota</taxon>
        <taxon>Coleoptera</taxon>
        <taxon>Polyphaga</taxon>
        <taxon>Cucujiformia</taxon>
        <taxon>Nitidulidae</taxon>
        <taxon>Meligethinae</taxon>
        <taxon>Brassicogethes</taxon>
    </lineage>
</organism>
<feature type="domain" description="CCHC-type" evidence="2">
    <location>
        <begin position="122"/>
        <end position="135"/>
    </location>
</feature>
<dbReference type="SUPFAM" id="SSF57756">
    <property type="entry name" value="Retrovirus zinc finger-like domains"/>
    <property type="match status" value="1"/>
</dbReference>
<keyword evidence="4" id="KW-1185">Reference proteome</keyword>
<evidence type="ECO:0000313" key="4">
    <source>
        <dbReference type="Proteomes" id="UP001154078"/>
    </source>
</evidence>
<evidence type="ECO:0000313" key="3">
    <source>
        <dbReference type="EMBL" id="CAH0551124.1"/>
    </source>
</evidence>
<dbReference type="Proteomes" id="UP001154078">
    <property type="component" value="Chromosome 2"/>
</dbReference>
<evidence type="ECO:0000259" key="2">
    <source>
        <dbReference type="PROSITE" id="PS50158"/>
    </source>
</evidence>
<dbReference type="InterPro" id="IPR001878">
    <property type="entry name" value="Znf_CCHC"/>
</dbReference>
<evidence type="ECO:0000256" key="1">
    <source>
        <dbReference type="PROSITE-ProRule" id="PRU00047"/>
    </source>
</evidence>
<protein>
    <recommendedName>
        <fullName evidence="2">CCHC-type domain-containing protein</fullName>
    </recommendedName>
</protein>
<keyword evidence="1" id="KW-0479">Metal-binding</keyword>
<proteinExistence type="predicted"/>
<reference evidence="3" key="1">
    <citation type="submission" date="2021-12" db="EMBL/GenBank/DDBJ databases">
        <authorList>
            <person name="King R."/>
        </authorList>
    </citation>
    <scope>NUCLEOTIDE SEQUENCE</scope>
</reference>
<dbReference type="PROSITE" id="PS50158">
    <property type="entry name" value="ZF_CCHC"/>
    <property type="match status" value="1"/>
</dbReference>
<name>A0A9P0AVB0_BRAAE</name>
<dbReference type="OrthoDB" id="8057953at2759"/>
<dbReference type="GO" id="GO:0008270">
    <property type="term" value="F:zinc ion binding"/>
    <property type="evidence" value="ECO:0007669"/>
    <property type="project" value="UniProtKB-KW"/>
</dbReference>
<keyword evidence="1" id="KW-0863">Zinc-finger</keyword>
<gene>
    <name evidence="3" type="ORF">MELIAE_LOCUS3803</name>
</gene>
<sequence length="182" mass="19684">MTLGVSTKENLGSLLTEAALFNSGQCNTFDAYVYEEVSRLKNLRVQWEERDLVEIIVRGIVEQEVRAHAFSSGIGKVSDLIAFLGPMAKNAKCERPVNDFKQPPLKRPRYNEVLKGSRIKACYRCGGPGHMQGGCTAPINSHNKANVPAAPAHGVGPGTSVQNWGTLLNRALLVGPLNSGNL</sequence>
<accession>A0A9P0AVB0</accession>
<dbReference type="EMBL" id="OV121133">
    <property type="protein sequence ID" value="CAH0551124.1"/>
    <property type="molecule type" value="Genomic_DNA"/>
</dbReference>
<keyword evidence="1" id="KW-0862">Zinc</keyword>
<dbReference type="GO" id="GO:0003676">
    <property type="term" value="F:nucleic acid binding"/>
    <property type="evidence" value="ECO:0007669"/>
    <property type="project" value="InterPro"/>
</dbReference>
<dbReference type="AlphaFoldDB" id="A0A9P0AVB0"/>
<dbReference type="InterPro" id="IPR036875">
    <property type="entry name" value="Znf_CCHC_sf"/>
</dbReference>